<gene>
    <name evidence="1" type="ORF">S03H2_50493</name>
</gene>
<dbReference type="EMBL" id="BARU01031973">
    <property type="protein sequence ID" value="GAH65730.1"/>
    <property type="molecule type" value="Genomic_DNA"/>
</dbReference>
<protein>
    <recommendedName>
        <fullName evidence="2">LamG-like jellyroll fold domain-containing protein</fullName>
    </recommendedName>
</protein>
<evidence type="ECO:0008006" key="2">
    <source>
        <dbReference type="Google" id="ProtNLM"/>
    </source>
</evidence>
<dbReference type="AlphaFoldDB" id="X1I8W0"/>
<reference evidence="1" key="1">
    <citation type="journal article" date="2014" name="Front. Microbiol.">
        <title>High frequency of phylogenetically diverse reductive dehalogenase-homologous genes in deep subseafloor sedimentary metagenomes.</title>
        <authorList>
            <person name="Kawai M."/>
            <person name="Futagami T."/>
            <person name="Toyoda A."/>
            <person name="Takaki Y."/>
            <person name="Nishi S."/>
            <person name="Hori S."/>
            <person name="Arai W."/>
            <person name="Tsubouchi T."/>
            <person name="Morono Y."/>
            <person name="Uchiyama I."/>
            <person name="Ito T."/>
            <person name="Fujiyama A."/>
            <person name="Inagaki F."/>
            <person name="Takami H."/>
        </authorList>
    </citation>
    <scope>NUCLEOTIDE SEQUENCE</scope>
    <source>
        <strain evidence="1">Expedition CK06-06</strain>
    </source>
</reference>
<evidence type="ECO:0000313" key="1">
    <source>
        <dbReference type="EMBL" id="GAH65730.1"/>
    </source>
</evidence>
<name>X1I8W0_9ZZZZ</name>
<sequence length="234" mass="25597">MTETKVADNAIHHDALQDGIVDVTKTDDNLLKAEHILNLYKDEQIFYDDFLGSVLRDDWTGSGDAPGAATVDNSAVSITTSAVANEKYRINWNGKGVFDASNNVGKAFFRPRGNLSNVKYSMGMYFDASNYIMFVYDSSVDGNWHAITNKAGTPTDTDTGIAAISNNQKLLIDLISSASVKFYINGALRATHTTNIPLSVLEPWVEAEALSTSIRTLILDKVILTGTNYTFIEP</sequence>
<proteinExistence type="predicted"/>
<accession>X1I8W0</accession>
<comment type="caution">
    <text evidence="1">The sequence shown here is derived from an EMBL/GenBank/DDBJ whole genome shotgun (WGS) entry which is preliminary data.</text>
</comment>
<organism evidence="1">
    <name type="scientific">marine sediment metagenome</name>
    <dbReference type="NCBI Taxonomy" id="412755"/>
    <lineage>
        <taxon>unclassified sequences</taxon>
        <taxon>metagenomes</taxon>
        <taxon>ecological metagenomes</taxon>
    </lineage>
</organism>